<comment type="caution">
    <text evidence="2">The sequence shown here is derived from an EMBL/GenBank/DDBJ whole genome shotgun (WGS) entry which is preliminary data.</text>
</comment>
<feature type="region of interest" description="Disordered" evidence="1">
    <location>
        <begin position="185"/>
        <end position="248"/>
    </location>
</feature>
<proteinExistence type="predicted"/>
<evidence type="ECO:0000256" key="1">
    <source>
        <dbReference type="SAM" id="MobiDB-lite"/>
    </source>
</evidence>
<name>A0A2T0LIE3_9ACTN</name>
<dbReference type="EMBL" id="PVNG01000070">
    <property type="protein sequence ID" value="PRX42180.1"/>
    <property type="molecule type" value="Genomic_DNA"/>
</dbReference>
<reference evidence="2 3" key="1">
    <citation type="submission" date="2018-03" db="EMBL/GenBank/DDBJ databases">
        <title>Genomic Encyclopedia of Type Strains, Phase III (KMG-III): the genomes of soil and plant-associated and newly described type strains.</title>
        <authorList>
            <person name="Whitman W."/>
        </authorList>
    </citation>
    <scope>NUCLEOTIDE SEQUENCE [LARGE SCALE GENOMIC DNA]</scope>
    <source>
        <strain evidence="2 3">CGMCC 4.7104</strain>
    </source>
</reference>
<accession>A0A2T0LIE3</accession>
<sequence length="248" mass="27652">MSIEFLQEHCAEAPDSLIERMITFIARWDGLDLPPLPGDFYEGGVLGFSMDARVEHRDGVGWLFDPCPGRTSVPYWYGVDEQDRFGLVCEDWVPTHPTVEAWFESYALIHATGQMRRVTAFHGQRVQEAVDATAAVVPDLAPIPEACGITDAWWQGGDGVLLGIFRGEAELFRRETLIAEQRQRATAKLRNGTKADRRAARKAVRHGKAKTDQPADQPNKDDDLGFAVVYVPQGSPSPWAAAHPRRKE</sequence>
<organism evidence="2 3">
    <name type="scientific">Nonomuraea fuscirosea</name>
    <dbReference type="NCBI Taxonomy" id="1291556"/>
    <lineage>
        <taxon>Bacteria</taxon>
        <taxon>Bacillati</taxon>
        <taxon>Actinomycetota</taxon>
        <taxon>Actinomycetes</taxon>
        <taxon>Streptosporangiales</taxon>
        <taxon>Streptosporangiaceae</taxon>
        <taxon>Nonomuraea</taxon>
    </lineage>
</organism>
<keyword evidence="3" id="KW-1185">Reference proteome</keyword>
<dbReference type="Proteomes" id="UP000238312">
    <property type="component" value="Unassembled WGS sequence"/>
</dbReference>
<evidence type="ECO:0000313" key="2">
    <source>
        <dbReference type="EMBL" id="PRX42180.1"/>
    </source>
</evidence>
<gene>
    <name evidence="2" type="ORF">B0I32_1706</name>
</gene>
<feature type="compositionally biased region" description="Basic and acidic residues" evidence="1">
    <location>
        <begin position="209"/>
        <end position="223"/>
    </location>
</feature>
<dbReference type="AlphaFoldDB" id="A0A2T0LIE3"/>
<protein>
    <submittedName>
        <fullName evidence="2">Uncharacterized protein</fullName>
    </submittedName>
</protein>
<feature type="compositionally biased region" description="Basic residues" evidence="1">
    <location>
        <begin position="199"/>
        <end position="208"/>
    </location>
</feature>
<evidence type="ECO:0000313" key="3">
    <source>
        <dbReference type="Proteomes" id="UP000238312"/>
    </source>
</evidence>